<name>A0A517SH93_9PLAN</name>
<evidence type="ECO:0000313" key="2">
    <source>
        <dbReference type="EMBL" id="QDT55496.1"/>
    </source>
</evidence>
<evidence type="ECO:0000313" key="3">
    <source>
        <dbReference type="Proteomes" id="UP000315700"/>
    </source>
</evidence>
<dbReference type="InterPro" id="IPR044925">
    <property type="entry name" value="His-Me_finger_sf"/>
</dbReference>
<protein>
    <recommendedName>
        <fullName evidence="1">HNH nuclease domain-containing protein</fullName>
    </recommendedName>
</protein>
<dbReference type="InParanoid" id="A0A517SH93"/>
<dbReference type="Pfam" id="PF13392">
    <property type="entry name" value="HNH_3"/>
    <property type="match status" value="1"/>
</dbReference>
<dbReference type="OrthoDB" id="287888at2"/>
<dbReference type="GO" id="GO:0004519">
    <property type="term" value="F:endonuclease activity"/>
    <property type="evidence" value="ECO:0007669"/>
    <property type="project" value="InterPro"/>
</dbReference>
<dbReference type="InterPro" id="IPR044930">
    <property type="entry name" value="Homing_endonuclease_His-Me"/>
</dbReference>
<dbReference type="EMBL" id="CP036271">
    <property type="protein sequence ID" value="QDT55496.1"/>
    <property type="molecule type" value="Genomic_DNA"/>
</dbReference>
<reference evidence="2 3" key="1">
    <citation type="submission" date="2019-02" db="EMBL/GenBank/DDBJ databases">
        <title>Deep-cultivation of Planctomycetes and their phenomic and genomic characterization uncovers novel biology.</title>
        <authorList>
            <person name="Wiegand S."/>
            <person name="Jogler M."/>
            <person name="Boedeker C."/>
            <person name="Pinto D."/>
            <person name="Vollmers J."/>
            <person name="Rivas-Marin E."/>
            <person name="Kohn T."/>
            <person name="Peeters S.H."/>
            <person name="Heuer A."/>
            <person name="Rast P."/>
            <person name="Oberbeckmann S."/>
            <person name="Bunk B."/>
            <person name="Jeske O."/>
            <person name="Meyerdierks A."/>
            <person name="Storesund J.E."/>
            <person name="Kallscheuer N."/>
            <person name="Luecker S."/>
            <person name="Lage O.M."/>
            <person name="Pohl T."/>
            <person name="Merkel B.J."/>
            <person name="Hornburger P."/>
            <person name="Mueller R.-W."/>
            <person name="Bruemmer F."/>
            <person name="Labrenz M."/>
            <person name="Spormann A.M."/>
            <person name="Op den Camp H."/>
            <person name="Overmann J."/>
            <person name="Amann R."/>
            <person name="Jetten M.S.M."/>
            <person name="Mascher T."/>
            <person name="Medema M.H."/>
            <person name="Devos D.P."/>
            <person name="Kaster A.-K."/>
            <person name="Ovreas L."/>
            <person name="Rohde M."/>
            <person name="Galperin M.Y."/>
            <person name="Jogler C."/>
        </authorList>
    </citation>
    <scope>NUCLEOTIDE SEQUENCE [LARGE SCALE GENOMIC DNA]</scope>
    <source>
        <strain evidence="2 3">Pan44</strain>
    </source>
</reference>
<keyword evidence="3" id="KW-1185">Reference proteome</keyword>
<dbReference type="Gene3D" id="3.90.75.10">
    <property type="entry name" value="Homing Intron 3 (I-ppo) Encoded Endonuclease, Chain A"/>
    <property type="match status" value="1"/>
</dbReference>
<dbReference type="Proteomes" id="UP000315700">
    <property type="component" value="Chromosome"/>
</dbReference>
<evidence type="ECO:0000259" key="1">
    <source>
        <dbReference type="Pfam" id="PF13392"/>
    </source>
</evidence>
<gene>
    <name evidence="2" type="ORF">Pan44_35400</name>
</gene>
<organism evidence="2 3">
    <name type="scientific">Caulifigura coniformis</name>
    <dbReference type="NCBI Taxonomy" id="2527983"/>
    <lineage>
        <taxon>Bacteria</taxon>
        <taxon>Pseudomonadati</taxon>
        <taxon>Planctomycetota</taxon>
        <taxon>Planctomycetia</taxon>
        <taxon>Planctomycetales</taxon>
        <taxon>Planctomycetaceae</taxon>
        <taxon>Caulifigura</taxon>
    </lineage>
</organism>
<dbReference type="AlphaFoldDB" id="A0A517SH93"/>
<accession>A0A517SH93</accession>
<sequence length="169" mass="18750">MLTTGETENESRAPTFARFWSKVDKSGDCWEWRGCRCGNGYGSFTVNGKMRRASRVIWELTHGPIAAGLCVLHRCDNRACVNPAHLFLGTHAANMADMTQKGRQAKGSKVARHGEQHGCSKLTTDTVEQILRSTGTQKSIAKRFGISRSHVSAIKLGKFWKHISRKTSC</sequence>
<dbReference type="SUPFAM" id="SSF54060">
    <property type="entry name" value="His-Me finger endonucleases"/>
    <property type="match status" value="1"/>
</dbReference>
<feature type="domain" description="HNH nuclease" evidence="1">
    <location>
        <begin position="52"/>
        <end position="95"/>
    </location>
</feature>
<dbReference type="KEGG" id="ccos:Pan44_35400"/>
<dbReference type="InterPro" id="IPR003615">
    <property type="entry name" value="HNH_nuc"/>
</dbReference>
<proteinExistence type="predicted"/>